<reference evidence="2" key="1">
    <citation type="submission" date="2016-10" db="EMBL/GenBank/DDBJ databases">
        <authorList>
            <person name="Varghese N."/>
            <person name="Submissions S."/>
        </authorList>
    </citation>
    <scope>NUCLEOTIDE SEQUENCE [LARGE SCALE GENOMIC DNA]</scope>
    <source>
        <strain evidence="2">DSM 22620</strain>
    </source>
</reference>
<evidence type="ECO:0000313" key="1">
    <source>
        <dbReference type="EMBL" id="SDR79783.1"/>
    </source>
</evidence>
<dbReference type="RefSeq" id="WP_090862553.1">
    <property type="nucleotide sequence ID" value="NZ_JBQKGK010000041.1"/>
</dbReference>
<protein>
    <submittedName>
        <fullName evidence="1">RloB-like protein</fullName>
    </submittedName>
</protein>
<name>A0A1H1LZ28_9ACTN</name>
<sequence>MAPRRRQRLPRILLIVCEGKTEKAYFDILGDIYRPPQFVKVVVYGQQGQHLALIDKAVAKRDELCKELELSEDDVECWAACDEDQMPCSYSELVHYAESHEVRLAFSAPQFEMYLLQHFVQSGSVDKVDVFRQLTQYRNRYGGEGDYCDETKSDLTWMARAIDATPKIVKTAITNSDIRDRSTKRPFFTVQELSKRILELSNW</sequence>
<gene>
    <name evidence="1" type="ORF">SAMN04489857_1211</name>
</gene>
<dbReference type="Pfam" id="PF13707">
    <property type="entry name" value="RloB"/>
    <property type="match status" value="1"/>
</dbReference>
<organism evidence="1 2">
    <name type="scientific">Parafannyhessea umbonata</name>
    <dbReference type="NCBI Taxonomy" id="604330"/>
    <lineage>
        <taxon>Bacteria</taxon>
        <taxon>Bacillati</taxon>
        <taxon>Actinomycetota</taxon>
        <taxon>Coriobacteriia</taxon>
        <taxon>Coriobacteriales</taxon>
        <taxon>Atopobiaceae</taxon>
        <taxon>Parafannyhessea</taxon>
    </lineage>
</organism>
<dbReference type="EMBL" id="LT629759">
    <property type="protein sequence ID" value="SDR79783.1"/>
    <property type="molecule type" value="Genomic_DNA"/>
</dbReference>
<dbReference type="AlphaFoldDB" id="A0A1H1LZ28"/>
<proteinExistence type="predicted"/>
<dbReference type="InterPro" id="IPR025591">
    <property type="entry name" value="RloB"/>
</dbReference>
<evidence type="ECO:0000313" key="2">
    <source>
        <dbReference type="Proteomes" id="UP000199480"/>
    </source>
</evidence>
<accession>A0A1H1LZ28</accession>
<dbReference type="Proteomes" id="UP000199480">
    <property type="component" value="Chromosome I"/>
</dbReference>
<dbReference type="OrthoDB" id="9796523at2"/>
<dbReference type="GeneID" id="78500564"/>